<evidence type="ECO:0000256" key="4">
    <source>
        <dbReference type="ARBA" id="ARBA00022989"/>
    </source>
</evidence>
<dbReference type="GO" id="GO:0048039">
    <property type="term" value="F:ubiquinone binding"/>
    <property type="evidence" value="ECO:0007669"/>
    <property type="project" value="TreeGrafter"/>
</dbReference>
<feature type="domain" description="NADH:quinone oxidoreductase/Mrp antiporter transmembrane" evidence="8">
    <location>
        <begin position="122"/>
        <end position="405"/>
    </location>
</feature>
<feature type="transmembrane region" description="Helical" evidence="7">
    <location>
        <begin position="202"/>
        <end position="222"/>
    </location>
</feature>
<dbReference type="Pfam" id="PF00361">
    <property type="entry name" value="Proton_antipo_M"/>
    <property type="match status" value="1"/>
</dbReference>
<feature type="transmembrane region" description="Helical" evidence="7">
    <location>
        <begin position="261"/>
        <end position="282"/>
    </location>
</feature>
<protein>
    <submittedName>
        <fullName evidence="9">NADH-quinone oxidoreductase subunit M</fullName>
    </submittedName>
</protein>
<dbReference type="EMBL" id="FMZO01000010">
    <property type="protein sequence ID" value="SDD53698.1"/>
    <property type="molecule type" value="Genomic_DNA"/>
</dbReference>
<evidence type="ECO:0000256" key="1">
    <source>
        <dbReference type="ARBA" id="ARBA00004127"/>
    </source>
</evidence>
<dbReference type="GO" id="GO:0016020">
    <property type="term" value="C:membrane"/>
    <property type="evidence" value="ECO:0007669"/>
    <property type="project" value="UniProtKB-SubCell"/>
</dbReference>
<reference evidence="10" key="1">
    <citation type="submission" date="2016-10" db="EMBL/GenBank/DDBJ databases">
        <authorList>
            <person name="Varghese N."/>
            <person name="Submissions S."/>
        </authorList>
    </citation>
    <scope>NUCLEOTIDE SEQUENCE [LARGE SCALE GENOMIC DNA]</scope>
    <source>
        <strain evidence="10">DSM 25811 / CCM 8410 / LMG 26954 / E90</strain>
    </source>
</reference>
<feature type="transmembrane region" description="Helical" evidence="7">
    <location>
        <begin position="75"/>
        <end position="95"/>
    </location>
</feature>
<keyword evidence="5 7" id="KW-0472">Membrane</keyword>
<evidence type="ECO:0000259" key="8">
    <source>
        <dbReference type="Pfam" id="PF00361"/>
    </source>
</evidence>
<comment type="subcellular location">
    <subcellularLocation>
        <location evidence="1">Endomembrane system</location>
        <topology evidence="1">Multi-pass membrane protein</topology>
    </subcellularLocation>
    <subcellularLocation>
        <location evidence="6">Membrane</location>
        <topology evidence="6">Multi-pass membrane protein</topology>
    </subcellularLocation>
</comment>
<dbReference type="InterPro" id="IPR001750">
    <property type="entry name" value="ND/Mrp_TM"/>
</dbReference>
<keyword evidence="4 7" id="KW-1133">Transmembrane helix</keyword>
<dbReference type="GO" id="GO:0008137">
    <property type="term" value="F:NADH dehydrogenase (ubiquinone) activity"/>
    <property type="evidence" value="ECO:0007669"/>
    <property type="project" value="InterPro"/>
</dbReference>
<accession>A0A1G6VJF8</accession>
<dbReference type="OrthoDB" id="9811718at2"/>
<feature type="transmembrane region" description="Helical" evidence="7">
    <location>
        <begin position="294"/>
        <end position="311"/>
    </location>
</feature>
<sequence>MIALLLILVPLVSGLATFLIKKEEQVRTWSLLAAIITFIIAILGVAVYTAPGGWTFRAEWMGLLNSSFSLKGDGMGIMLCMLTALAYPVIFLSTWTTAYRKVHNFFGLMLLTQAGLMGVFLAMDALLFYFFWELALIPIYFICSQWGGERRIAVTFKFFIYTFIGSLLMLVGILYIYSRTPGHSFDISAFYQAGLSAKEQSWLFWLFFVAFAVKMPVFPFHTWQPDAYQQSPTAATMVLSALMVKMGVLGLLRWLLPVFPIAAYMNGDTISLLAVTGIIYASLIAMRQDDMKRLVAYSSIAHIGLMCAAVFAEDKSAMEGTMIQMFSHGINILGMWIVVEIIERKFGTVKISALGGIAQKAPALTFFFVIIAFANIALPLTNAFIGEFLMFKGILGSKVSQNGVLIMATAGLGIILGAVYTLRMGRKVFFGETNALTEKGTDIVFHEKAILAIIVGAILIVGIYPQPFLNTFDQISQSILKNSDVLPMLMKQKH</sequence>
<feature type="transmembrane region" description="Helical" evidence="7">
    <location>
        <begin position="443"/>
        <end position="464"/>
    </location>
</feature>
<evidence type="ECO:0000256" key="5">
    <source>
        <dbReference type="ARBA" id="ARBA00023136"/>
    </source>
</evidence>
<evidence type="ECO:0000313" key="9">
    <source>
        <dbReference type="EMBL" id="SDD53698.1"/>
    </source>
</evidence>
<dbReference type="STRING" id="1285928.SAMN04487894_11046"/>
<dbReference type="GO" id="GO:0042773">
    <property type="term" value="P:ATP synthesis coupled electron transport"/>
    <property type="evidence" value="ECO:0007669"/>
    <property type="project" value="InterPro"/>
</dbReference>
<organism evidence="9 10">
    <name type="scientific">Niabella drilacis (strain DSM 25811 / CCM 8410 / CCUG 62505 / LMG 26954 / E90)</name>
    <dbReference type="NCBI Taxonomy" id="1285928"/>
    <lineage>
        <taxon>Bacteria</taxon>
        <taxon>Pseudomonadati</taxon>
        <taxon>Bacteroidota</taxon>
        <taxon>Chitinophagia</taxon>
        <taxon>Chitinophagales</taxon>
        <taxon>Chitinophagaceae</taxon>
        <taxon>Niabella</taxon>
    </lineage>
</organism>
<feature type="transmembrane region" description="Helical" evidence="7">
    <location>
        <begin position="363"/>
        <end position="385"/>
    </location>
</feature>
<dbReference type="GO" id="GO:0003954">
    <property type="term" value="F:NADH dehydrogenase activity"/>
    <property type="evidence" value="ECO:0007669"/>
    <property type="project" value="TreeGrafter"/>
</dbReference>
<dbReference type="InterPro" id="IPR010227">
    <property type="entry name" value="NADH_Q_OxRdtase_chainM/4"/>
</dbReference>
<dbReference type="InterPro" id="IPR003918">
    <property type="entry name" value="NADH_UbQ_OxRdtase"/>
</dbReference>
<proteinExistence type="inferred from homology"/>
<feature type="transmembrane region" description="Helical" evidence="7">
    <location>
        <begin position="323"/>
        <end position="342"/>
    </location>
</feature>
<dbReference type="PRINTS" id="PR01437">
    <property type="entry name" value="NUOXDRDTASE4"/>
</dbReference>
<evidence type="ECO:0000256" key="2">
    <source>
        <dbReference type="ARBA" id="ARBA00009025"/>
    </source>
</evidence>
<feature type="transmembrane region" description="Helical" evidence="7">
    <location>
        <begin position="115"/>
        <end position="142"/>
    </location>
</feature>
<dbReference type="Proteomes" id="UP000198757">
    <property type="component" value="Unassembled WGS sequence"/>
</dbReference>
<comment type="similarity">
    <text evidence="2">Belongs to the complex I subunit 4 family.</text>
</comment>
<dbReference type="PANTHER" id="PTHR43507:SF1">
    <property type="entry name" value="NADH-UBIQUINONE OXIDOREDUCTASE CHAIN 4"/>
    <property type="match status" value="1"/>
</dbReference>
<dbReference type="RefSeq" id="WP_090391413.1">
    <property type="nucleotide sequence ID" value="NZ_FMZO01000010.1"/>
</dbReference>
<feature type="transmembrane region" description="Helical" evidence="7">
    <location>
        <begin position="32"/>
        <end position="54"/>
    </location>
</feature>
<dbReference type="NCBIfam" id="TIGR01972">
    <property type="entry name" value="NDH_I_M"/>
    <property type="match status" value="1"/>
</dbReference>
<evidence type="ECO:0000256" key="3">
    <source>
        <dbReference type="ARBA" id="ARBA00022692"/>
    </source>
</evidence>
<dbReference type="PANTHER" id="PTHR43507">
    <property type="entry name" value="NADH-UBIQUINONE OXIDOREDUCTASE CHAIN 4"/>
    <property type="match status" value="1"/>
</dbReference>
<dbReference type="AlphaFoldDB" id="A0A1G6VJF8"/>
<dbReference type="GO" id="GO:0015990">
    <property type="term" value="P:electron transport coupled proton transport"/>
    <property type="evidence" value="ECO:0007669"/>
    <property type="project" value="TreeGrafter"/>
</dbReference>
<gene>
    <name evidence="9" type="ORF">SAMN04487894_11046</name>
</gene>
<name>A0A1G6VJF8_NIADE</name>
<evidence type="ECO:0000256" key="6">
    <source>
        <dbReference type="RuleBase" id="RU000320"/>
    </source>
</evidence>
<dbReference type="GO" id="GO:0012505">
    <property type="term" value="C:endomembrane system"/>
    <property type="evidence" value="ECO:0007669"/>
    <property type="project" value="UniProtKB-SubCell"/>
</dbReference>
<keyword evidence="3 6" id="KW-0812">Transmembrane</keyword>
<evidence type="ECO:0000313" key="10">
    <source>
        <dbReference type="Proteomes" id="UP000198757"/>
    </source>
</evidence>
<evidence type="ECO:0000256" key="7">
    <source>
        <dbReference type="SAM" id="Phobius"/>
    </source>
</evidence>
<feature type="transmembrane region" description="Helical" evidence="7">
    <location>
        <begin position="234"/>
        <end position="255"/>
    </location>
</feature>
<feature type="transmembrane region" description="Helical" evidence="7">
    <location>
        <begin position="154"/>
        <end position="177"/>
    </location>
</feature>
<keyword evidence="10" id="KW-1185">Reference proteome</keyword>
<feature type="transmembrane region" description="Helical" evidence="7">
    <location>
        <begin position="405"/>
        <end position="422"/>
    </location>
</feature>